<dbReference type="EMBL" id="NUSQ01000239">
    <property type="protein sequence ID" value="PHD56610.1"/>
    <property type="molecule type" value="Genomic_DNA"/>
</dbReference>
<protein>
    <submittedName>
        <fullName evidence="1">Uncharacterized protein</fullName>
    </submittedName>
</protein>
<organism evidence="1 2">
    <name type="scientific">Bacillus toyonensis</name>
    <dbReference type="NCBI Taxonomy" id="155322"/>
    <lineage>
        <taxon>Bacteria</taxon>
        <taxon>Bacillati</taxon>
        <taxon>Bacillota</taxon>
        <taxon>Bacilli</taxon>
        <taxon>Bacillales</taxon>
        <taxon>Bacillaceae</taxon>
        <taxon>Bacillus</taxon>
        <taxon>Bacillus cereus group</taxon>
    </lineage>
</organism>
<sequence>MNDYYLVRKGRLWVSDAGTTHDDMQAPFDVITVSGEKRLAKKFMSKASATYCAEVLGFILIEVKVEMKEIETEIASYS</sequence>
<dbReference type="Proteomes" id="UP000225997">
    <property type="component" value="Unassembled WGS sequence"/>
</dbReference>
<name>A0A2B5WPB6_9BACI</name>
<evidence type="ECO:0000313" key="1">
    <source>
        <dbReference type="EMBL" id="PHD56610.1"/>
    </source>
</evidence>
<dbReference type="RefSeq" id="WP_100064350.1">
    <property type="nucleotide sequence ID" value="NZ_NUSQ01000239.1"/>
</dbReference>
<gene>
    <name evidence="1" type="ORF">COF40_29505</name>
</gene>
<proteinExistence type="predicted"/>
<comment type="caution">
    <text evidence="1">The sequence shown here is derived from an EMBL/GenBank/DDBJ whole genome shotgun (WGS) entry which is preliminary data.</text>
</comment>
<accession>A0A2B5WPB6</accession>
<reference evidence="1 2" key="1">
    <citation type="submission" date="2017-09" db="EMBL/GenBank/DDBJ databases">
        <title>Large-scale bioinformatics analysis of Bacillus genomes uncovers conserved roles of natural products in bacterial physiology.</title>
        <authorList>
            <consortium name="Agbiome Team Llc"/>
            <person name="Bleich R.M."/>
            <person name="Grubbs K.J."/>
            <person name="Santa Maria K.C."/>
            <person name="Allen S.E."/>
            <person name="Farag S."/>
            <person name="Shank E.A."/>
            <person name="Bowers A."/>
        </authorList>
    </citation>
    <scope>NUCLEOTIDE SEQUENCE [LARGE SCALE GENOMIC DNA]</scope>
    <source>
        <strain evidence="1 2">AFS044250</strain>
    </source>
</reference>
<evidence type="ECO:0000313" key="2">
    <source>
        <dbReference type="Proteomes" id="UP000225997"/>
    </source>
</evidence>
<dbReference type="AlphaFoldDB" id="A0A2B5WPB6"/>